<name>A0A2U1NHG4_ARTAN</name>
<dbReference type="Pfam" id="PF02298">
    <property type="entry name" value="Cu_bind_like"/>
    <property type="match status" value="2"/>
</dbReference>
<keyword evidence="1" id="KW-0812">Transmembrane</keyword>
<dbReference type="STRING" id="35608.A0A2U1NHG4"/>
<organism evidence="3 4">
    <name type="scientific">Artemisia annua</name>
    <name type="common">Sweet wormwood</name>
    <dbReference type="NCBI Taxonomy" id="35608"/>
    <lineage>
        <taxon>Eukaryota</taxon>
        <taxon>Viridiplantae</taxon>
        <taxon>Streptophyta</taxon>
        <taxon>Embryophyta</taxon>
        <taxon>Tracheophyta</taxon>
        <taxon>Spermatophyta</taxon>
        <taxon>Magnoliopsida</taxon>
        <taxon>eudicotyledons</taxon>
        <taxon>Gunneridae</taxon>
        <taxon>Pentapetalae</taxon>
        <taxon>asterids</taxon>
        <taxon>campanulids</taxon>
        <taxon>Asterales</taxon>
        <taxon>Asteraceae</taxon>
        <taxon>Asteroideae</taxon>
        <taxon>Anthemideae</taxon>
        <taxon>Artemisiinae</taxon>
        <taxon>Artemisia</taxon>
    </lineage>
</organism>
<evidence type="ECO:0000259" key="2">
    <source>
        <dbReference type="Pfam" id="PF02298"/>
    </source>
</evidence>
<dbReference type="InterPro" id="IPR008972">
    <property type="entry name" value="Cupredoxin"/>
</dbReference>
<feature type="domain" description="Phytocyanin" evidence="2">
    <location>
        <begin position="390"/>
        <end position="462"/>
    </location>
</feature>
<dbReference type="Gene3D" id="2.60.40.420">
    <property type="entry name" value="Cupredoxins - blue copper proteins"/>
    <property type="match status" value="2"/>
</dbReference>
<protein>
    <submittedName>
        <fullName evidence="3">Early nodulin-like protein 9</fullName>
    </submittedName>
</protein>
<dbReference type="GO" id="GO:0005886">
    <property type="term" value="C:plasma membrane"/>
    <property type="evidence" value="ECO:0007669"/>
    <property type="project" value="TreeGrafter"/>
</dbReference>
<proteinExistence type="predicted"/>
<evidence type="ECO:0000256" key="1">
    <source>
        <dbReference type="SAM" id="Phobius"/>
    </source>
</evidence>
<sequence length="519" mass="59749">MVLQNHFMEETKDEKNALEAYVYDMRNKINATVVDIRNTDGLRCLPQLVHNGVGQENWNLFIGESIRSDQGAVAVVECVQRRFYGFQYHPEVLRMVYKMVTAPRVHEIRHHILWPKIPHSTATEYKWSSLSMNERIADSAYDGVVLCEIGCFLLYKHQNTVIDRRFSMTKSMVFMGILSLVWLIQNIDAASNEFIVESTTCNQWTERNHLRFGQTVVYMYEAEKNLVVKIRQEDYIICNAPSTINAEKYSNDYLVVKLNQTGPNYSISGMVEINNDKIIIQVIANQKLKTPKTATTPAPTCEDERFILGFCFCFVTIILSFPAKYRIRNDNLFTTTSTVRSSFLLYKHQNTVIDRRFSMTKSMVFMGILSLVWLIQNIDAASNEFIVESTTCNQWTERNHLRFGQTVVYMYEAEKNLVVKIRQEDYIICNAPSTINAEKYSNDYLVVKLNQTGPNYSISGMVEINNDKIIIQVIANQKLKTPKTATTPAPTCEDERFILGFCFCFVTIILLALIIVNSH</sequence>
<keyword evidence="4" id="KW-1185">Reference proteome</keyword>
<dbReference type="InterPro" id="IPR039391">
    <property type="entry name" value="Phytocyanin-like"/>
</dbReference>
<dbReference type="SUPFAM" id="SSF49503">
    <property type="entry name" value="Cupredoxins"/>
    <property type="match status" value="2"/>
</dbReference>
<comment type="caution">
    <text evidence="3">The sequence shown here is derived from an EMBL/GenBank/DDBJ whole genome shotgun (WGS) entry which is preliminary data.</text>
</comment>
<dbReference type="Proteomes" id="UP000245207">
    <property type="component" value="Unassembled WGS sequence"/>
</dbReference>
<dbReference type="InterPro" id="IPR003245">
    <property type="entry name" value="Phytocyanin_dom"/>
</dbReference>
<reference evidence="3 4" key="1">
    <citation type="journal article" date="2018" name="Mol. Plant">
        <title>The genome of Artemisia annua provides insight into the evolution of Asteraceae family and artemisinin biosynthesis.</title>
        <authorList>
            <person name="Shen Q."/>
            <person name="Zhang L."/>
            <person name="Liao Z."/>
            <person name="Wang S."/>
            <person name="Yan T."/>
            <person name="Shi P."/>
            <person name="Liu M."/>
            <person name="Fu X."/>
            <person name="Pan Q."/>
            <person name="Wang Y."/>
            <person name="Lv Z."/>
            <person name="Lu X."/>
            <person name="Zhang F."/>
            <person name="Jiang W."/>
            <person name="Ma Y."/>
            <person name="Chen M."/>
            <person name="Hao X."/>
            <person name="Li L."/>
            <person name="Tang Y."/>
            <person name="Lv G."/>
            <person name="Zhou Y."/>
            <person name="Sun X."/>
            <person name="Brodelius P.E."/>
            <person name="Rose J.K.C."/>
            <person name="Tang K."/>
        </authorList>
    </citation>
    <scope>NUCLEOTIDE SEQUENCE [LARGE SCALE GENOMIC DNA]</scope>
    <source>
        <strain evidence="4">cv. Huhao1</strain>
        <tissue evidence="3">Leaf</tissue>
    </source>
</reference>
<dbReference type="Gene3D" id="1.20.1270.10">
    <property type="match status" value="1"/>
</dbReference>
<dbReference type="EMBL" id="PKPP01002815">
    <property type="protein sequence ID" value="PWA72954.1"/>
    <property type="molecule type" value="Genomic_DNA"/>
</dbReference>
<evidence type="ECO:0000313" key="4">
    <source>
        <dbReference type="Proteomes" id="UP000245207"/>
    </source>
</evidence>
<dbReference type="AlphaFoldDB" id="A0A2U1NHG4"/>
<dbReference type="PANTHER" id="PTHR33021:SF253">
    <property type="entry name" value="EARLY NODULIN-LIKE PROTEIN 9"/>
    <property type="match status" value="1"/>
</dbReference>
<dbReference type="SUPFAM" id="SSF100934">
    <property type="entry name" value="Heat shock protein 70kD (HSP70), C-terminal subdomain"/>
    <property type="match status" value="1"/>
</dbReference>
<evidence type="ECO:0000313" key="3">
    <source>
        <dbReference type="EMBL" id="PWA72954.1"/>
    </source>
</evidence>
<feature type="transmembrane region" description="Helical" evidence="1">
    <location>
        <begin position="306"/>
        <end position="323"/>
    </location>
</feature>
<feature type="transmembrane region" description="Helical" evidence="1">
    <location>
        <begin position="497"/>
        <end position="516"/>
    </location>
</feature>
<dbReference type="GO" id="GO:0009055">
    <property type="term" value="F:electron transfer activity"/>
    <property type="evidence" value="ECO:0007669"/>
    <property type="project" value="InterPro"/>
</dbReference>
<feature type="domain" description="Phytocyanin" evidence="2">
    <location>
        <begin position="199"/>
        <end position="271"/>
    </location>
</feature>
<keyword evidence="1" id="KW-1133">Transmembrane helix</keyword>
<keyword evidence="1" id="KW-0472">Membrane</keyword>
<dbReference type="PANTHER" id="PTHR33021">
    <property type="entry name" value="BLUE COPPER PROTEIN"/>
    <property type="match status" value="1"/>
</dbReference>
<dbReference type="InterPro" id="IPR029048">
    <property type="entry name" value="HSP70_C_sf"/>
</dbReference>
<accession>A0A2U1NHG4</accession>
<gene>
    <name evidence="3" type="ORF">CTI12_AA265960</name>
</gene>